<sequence>MCFFFHLFETYSNFLPSEINTCALFIPIVIVVFFLIVLIPRGTWLRQLSWYPSTSKKEKSALDVKNSSPESNQNEDQVTPLPNKSKPARLVIPEIEECLYLDQADNMFSRPERIPNLKSKYETCTKNSGHAAFISIKDFKMSDLPDAYQKSDIYKFIKTMVDLTVLLTAKCTSSKNGGHCAVKLGTGWISSVIEHENGQMCPCIKCTQSFNPSSRWGEVIVCTSKYVFLNNDEAKTTKCTLFYNDYDSKCVTIDAYAREAVDRKSDISKLKCVTCNGDLLKQLNTILNKWNRLHKKVNRSFLDAREMKKLTCIVSHIHGQPKMISLGMWAKRCPMGHLNCYTELTKYTYSNATCPGSAGAYVYLQCRDNRGWLYEHFHCGVDADGNNCSGTGKDYSYKENVKGDSHLRRRV</sequence>
<evidence type="ECO:0000256" key="2">
    <source>
        <dbReference type="SAM" id="Phobius"/>
    </source>
</evidence>
<keyword evidence="2" id="KW-1133">Transmembrane helix</keyword>
<reference evidence="3 4" key="1">
    <citation type="submission" date="2024-04" db="EMBL/GenBank/DDBJ databases">
        <authorList>
            <consortium name="Genoscope - CEA"/>
            <person name="William W."/>
        </authorList>
    </citation>
    <scope>NUCLEOTIDE SEQUENCE [LARGE SCALE GENOMIC DNA]</scope>
</reference>
<feature type="region of interest" description="Disordered" evidence="1">
    <location>
        <begin position="61"/>
        <end position="85"/>
    </location>
</feature>
<dbReference type="Proteomes" id="UP001497497">
    <property type="component" value="Unassembled WGS sequence"/>
</dbReference>
<name>A0AAV2HLI1_LYMST</name>
<gene>
    <name evidence="3" type="ORF">GSLYS_00006961001</name>
</gene>
<keyword evidence="2" id="KW-0472">Membrane</keyword>
<proteinExistence type="predicted"/>
<keyword evidence="2" id="KW-0812">Transmembrane</keyword>
<comment type="caution">
    <text evidence="3">The sequence shown here is derived from an EMBL/GenBank/DDBJ whole genome shotgun (WGS) entry which is preliminary data.</text>
</comment>
<protein>
    <submittedName>
        <fullName evidence="3">Uncharacterized protein</fullName>
    </submittedName>
</protein>
<evidence type="ECO:0000313" key="4">
    <source>
        <dbReference type="Proteomes" id="UP001497497"/>
    </source>
</evidence>
<evidence type="ECO:0000256" key="1">
    <source>
        <dbReference type="SAM" id="MobiDB-lite"/>
    </source>
</evidence>
<accession>A0AAV2HLI1</accession>
<feature type="compositionally biased region" description="Polar residues" evidence="1">
    <location>
        <begin position="65"/>
        <end position="82"/>
    </location>
</feature>
<keyword evidence="4" id="KW-1185">Reference proteome</keyword>
<organism evidence="3 4">
    <name type="scientific">Lymnaea stagnalis</name>
    <name type="common">Great pond snail</name>
    <name type="synonym">Helix stagnalis</name>
    <dbReference type="NCBI Taxonomy" id="6523"/>
    <lineage>
        <taxon>Eukaryota</taxon>
        <taxon>Metazoa</taxon>
        <taxon>Spiralia</taxon>
        <taxon>Lophotrochozoa</taxon>
        <taxon>Mollusca</taxon>
        <taxon>Gastropoda</taxon>
        <taxon>Heterobranchia</taxon>
        <taxon>Euthyneura</taxon>
        <taxon>Panpulmonata</taxon>
        <taxon>Hygrophila</taxon>
        <taxon>Lymnaeoidea</taxon>
        <taxon>Lymnaeidae</taxon>
        <taxon>Lymnaea</taxon>
    </lineage>
</organism>
<dbReference type="EMBL" id="CAXITT010000129">
    <property type="protein sequence ID" value="CAL1532943.1"/>
    <property type="molecule type" value="Genomic_DNA"/>
</dbReference>
<evidence type="ECO:0000313" key="3">
    <source>
        <dbReference type="EMBL" id="CAL1532943.1"/>
    </source>
</evidence>
<feature type="transmembrane region" description="Helical" evidence="2">
    <location>
        <begin position="18"/>
        <end position="39"/>
    </location>
</feature>
<dbReference type="AlphaFoldDB" id="A0AAV2HLI1"/>